<sequence>MIRIGDKLFRAKCRGSTLLALLRLPAAAASPPHRAFSNKVHPDSSFKINPVALEMTNYALSLARSEKSGDAYAQAQLVLEQCYSTHSDENVRGMVVLAMSSLLYHSGNYEEAIEKLQKIQNLSLSSMIIRVAASEAIVGLHLELGQDDAAAATADMCLQLLETIKLDIGTEGIEALVDQSKALKGLVELIRGNTESAMPCFPEGRYGDCSSFVMGGQCTGNAALSYGEFLHHKSDFEMAKHMYTKVIGEEFLGKESSNLHQLSACNMNFEDTIVGATCALGQLEAQLGNFENAEKMLTAALKKAEQTLGDQHPKIGAILTCIALMYRHKATVERSSSLLIQEGLYRRAIELFKAPPLDFKGAQEQACRRDLIALVRGGYAEILCLQQNRKGEGERMKLWAESAWSNPTLSLAQALEPPPSNSSSKVTVIDTRICRII</sequence>
<dbReference type="PANTHER" id="PTHR47868:SF2">
    <property type="entry name" value="OS05G0457700 PROTEIN"/>
    <property type="match status" value="1"/>
</dbReference>
<dbReference type="GO" id="GO:0005739">
    <property type="term" value="C:mitochondrion"/>
    <property type="evidence" value="ECO:0007669"/>
    <property type="project" value="TreeGrafter"/>
</dbReference>
<feature type="signal peptide" evidence="1">
    <location>
        <begin position="1"/>
        <end position="29"/>
    </location>
</feature>
<dbReference type="PANTHER" id="PTHR47868">
    <property type="entry name" value="OS05G0457700 PROTEIN"/>
    <property type="match status" value="1"/>
</dbReference>
<dbReference type="InterPro" id="IPR011990">
    <property type="entry name" value="TPR-like_helical_dom_sf"/>
</dbReference>
<dbReference type="OrthoDB" id="1892356at2759"/>
<evidence type="ECO:0000313" key="3">
    <source>
        <dbReference type="Proteomes" id="UP001152484"/>
    </source>
</evidence>
<organism evidence="2 3">
    <name type="scientific">Cuscuta europaea</name>
    <name type="common">European dodder</name>
    <dbReference type="NCBI Taxonomy" id="41803"/>
    <lineage>
        <taxon>Eukaryota</taxon>
        <taxon>Viridiplantae</taxon>
        <taxon>Streptophyta</taxon>
        <taxon>Embryophyta</taxon>
        <taxon>Tracheophyta</taxon>
        <taxon>Spermatophyta</taxon>
        <taxon>Magnoliopsida</taxon>
        <taxon>eudicotyledons</taxon>
        <taxon>Gunneridae</taxon>
        <taxon>Pentapetalae</taxon>
        <taxon>asterids</taxon>
        <taxon>lamiids</taxon>
        <taxon>Solanales</taxon>
        <taxon>Convolvulaceae</taxon>
        <taxon>Cuscuteae</taxon>
        <taxon>Cuscuta</taxon>
        <taxon>Cuscuta subgen. Cuscuta</taxon>
    </lineage>
</organism>
<name>A0A9P0YT04_CUSEU</name>
<dbReference type="SUPFAM" id="SSF48452">
    <property type="entry name" value="TPR-like"/>
    <property type="match status" value="2"/>
</dbReference>
<evidence type="ECO:0000313" key="2">
    <source>
        <dbReference type="EMBL" id="CAH9074458.1"/>
    </source>
</evidence>
<accession>A0A9P0YT04</accession>
<dbReference type="AlphaFoldDB" id="A0A9P0YT04"/>
<evidence type="ECO:0008006" key="4">
    <source>
        <dbReference type="Google" id="ProtNLM"/>
    </source>
</evidence>
<evidence type="ECO:0000256" key="1">
    <source>
        <dbReference type="SAM" id="SignalP"/>
    </source>
</evidence>
<keyword evidence="1" id="KW-0732">Signal</keyword>
<reference evidence="2" key="1">
    <citation type="submission" date="2022-07" db="EMBL/GenBank/DDBJ databases">
        <authorList>
            <person name="Macas J."/>
            <person name="Novak P."/>
            <person name="Neumann P."/>
        </authorList>
    </citation>
    <scope>NUCLEOTIDE SEQUENCE</scope>
</reference>
<protein>
    <recommendedName>
        <fullName evidence="4">MalT-like TPR region domain-containing protein</fullName>
    </recommendedName>
</protein>
<dbReference type="Gene3D" id="1.25.40.10">
    <property type="entry name" value="Tetratricopeptide repeat domain"/>
    <property type="match status" value="1"/>
</dbReference>
<gene>
    <name evidence="2" type="ORF">CEURO_LOCUS5157</name>
</gene>
<proteinExistence type="predicted"/>
<keyword evidence="3" id="KW-1185">Reference proteome</keyword>
<feature type="chain" id="PRO_5040510633" description="MalT-like TPR region domain-containing protein" evidence="1">
    <location>
        <begin position="30"/>
        <end position="437"/>
    </location>
</feature>
<dbReference type="Proteomes" id="UP001152484">
    <property type="component" value="Unassembled WGS sequence"/>
</dbReference>
<dbReference type="EMBL" id="CAMAPE010000009">
    <property type="protein sequence ID" value="CAH9074458.1"/>
    <property type="molecule type" value="Genomic_DNA"/>
</dbReference>
<comment type="caution">
    <text evidence="2">The sequence shown here is derived from an EMBL/GenBank/DDBJ whole genome shotgun (WGS) entry which is preliminary data.</text>
</comment>